<dbReference type="PANTHER" id="PTHR43401">
    <property type="entry name" value="L-THREONINE 3-DEHYDROGENASE"/>
    <property type="match status" value="1"/>
</dbReference>
<dbReference type="SUPFAM" id="SSF50129">
    <property type="entry name" value="GroES-like"/>
    <property type="match status" value="1"/>
</dbReference>
<dbReference type="AlphaFoldDB" id="A0A316A302"/>
<organism evidence="5 6">
    <name type="scientific">Faecalicatena contorta</name>
    <dbReference type="NCBI Taxonomy" id="39482"/>
    <lineage>
        <taxon>Bacteria</taxon>
        <taxon>Bacillati</taxon>
        <taxon>Bacillota</taxon>
        <taxon>Clostridia</taxon>
        <taxon>Lachnospirales</taxon>
        <taxon>Lachnospiraceae</taxon>
        <taxon>Faecalicatena</taxon>
    </lineage>
</organism>
<dbReference type="SMART" id="SM00829">
    <property type="entry name" value="PKS_ER"/>
    <property type="match status" value="1"/>
</dbReference>
<evidence type="ECO:0000256" key="3">
    <source>
        <dbReference type="ARBA" id="ARBA00023002"/>
    </source>
</evidence>
<dbReference type="GO" id="GO:0016491">
    <property type="term" value="F:oxidoreductase activity"/>
    <property type="evidence" value="ECO:0007669"/>
    <property type="project" value="UniProtKB-KW"/>
</dbReference>
<dbReference type="Proteomes" id="UP000254051">
    <property type="component" value="Unassembled WGS sequence"/>
</dbReference>
<evidence type="ECO:0000256" key="1">
    <source>
        <dbReference type="ARBA" id="ARBA00022723"/>
    </source>
</evidence>
<dbReference type="Pfam" id="PF08240">
    <property type="entry name" value="ADH_N"/>
    <property type="match status" value="1"/>
</dbReference>
<keyword evidence="6" id="KW-1185">Reference proteome</keyword>
<sequence>MKALRYLGERQLEIQEVEKPVPQKGEVLLRVKACGICGSDVHGYLGLTGRRLPPMTMGHEFAAEVEALGEGVTKFKVGDGVIPQPINFCGECENCKQGLTNMCLNKKFFGVLDVDGAMAEYVAVPEKLLYKLPDNISYKIGALTEPYAVAYGAVKKSGDLAGKNVLIIGAGTIGLCILQLVKLKNPAKIIVSDLSNSRLDAAKEFGADEVVNPGIEDAMTAIENYTDGHMIDVSIEAVGVQATANQSIKCLRIGGAAVWVGMSQKEMQINMQDIVCFARKILGSFNYTHQEFGEVAEIIGAGKLNAEKLISKVIPLEETMQAMEDLHQKPDEYIKIIIEP</sequence>
<dbReference type="EMBL" id="UHJJ01000002">
    <property type="protein sequence ID" value="SUQ13194.1"/>
    <property type="molecule type" value="Genomic_DNA"/>
</dbReference>
<dbReference type="InterPro" id="IPR050129">
    <property type="entry name" value="Zn_alcohol_dh"/>
</dbReference>
<reference evidence="6" key="1">
    <citation type="submission" date="2017-07" db="EMBL/GenBank/DDBJ databases">
        <authorList>
            <person name="Varghese N."/>
            <person name="Submissions S."/>
        </authorList>
    </citation>
    <scope>NUCLEOTIDE SEQUENCE [LARGE SCALE GENOMIC DNA]</scope>
    <source>
        <strain evidence="6">NLAE-zl-C134</strain>
    </source>
</reference>
<dbReference type="InterPro" id="IPR013154">
    <property type="entry name" value="ADH-like_N"/>
</dbReference>
<dbReference type="InterPro" id="IPR036291">
    <property type="entry name" value="NAD(P)-bd_dom_sf"/>
</dbReference>
<dbReference type="OrthoDB" id="9769198at2"/>
<evidence type="ECO:0000256" key="2">
    <source>
        <dbReference type="ARBA" id="ARBA00022833"/>
    </source>
</evidence>
<name>A0A316A302_9FIRM</name>
<dbReference type="InterPro" id="IPR020843">
    <property type="entry name" value="ER"/>
</dbReference>
<gene>
    <name evidence="5" type="ORF">SAMN05216529_102412</name>
</gene>
<protein>
    <submittedName>
        <fullName evidence="5">(R,R)-butanediol dehydrogenase / meso-butanediol dehydrogenase / diacetyl reductase/L-iditol 2-dehydrogenase</fullName>
    </submittedName>
</protein>
<dbReference type="GO" id="GO:0046872">
    <property type="term" value="F:metal ion binding"/>
    <property type="evidence" value="ECO:0007669"/>
    <property type="project" value="UniProtKB-KW"/>
</dbReference>
<keyword evidence="1" id="KW-0479">Metal-binding</keyword>
<keyword evidence="3" id="KW-0560">Oxidoreductase</keyword>
<proteinExistence type="predicted"/>
<dbReference type="SUPFAM" id="SSF51735">
    <property type="entry name" value="NAD(P)-binding Rossmann-fold domains"/>
    <property type="match status" value="1"/>
</dbReference>
<feature type="domain" description="Enoyl reductase (ER)" evidence="4">
    <location>
        <begin position="8"/>
        <end position="338"/>
    </location>
</feature>
<dbReference type="InterPro" id="IPR011032">
    <property type="entry name" value="GroES-like_sf"/>
</dbReference>
<dbReference type="InterPro" id="IPR013149">
    <property type="entry name" value="ADH-like_C"/>
</dbReference>
<dbReference type="PANTHER" id="PTHR43401:SF2">
    <property type="entry name" value="L-THREONINE 3-DEHYDROGENASE"/>
    <property type="match status" value="1"/>
</dbReference>
<dbReference type="RefSeq" id="WP_109709276.1">
    <property type="nucleotide sequence ID" value="NZ_QGDS01000002.1"/>
</dbReference>
<dbReference type="Gene3D" id="3.40.50.720">
    <property type="entry name" value="NAD(P)-binding Rossmann-like Domain"/>
    <property type="match status" value="1"/>
</dbReference>
<evidence type="ECO:0000313" key="6">
    <source>
        <dbReference type="Proteomes" id="UP000254051"/>
    </source>
</evidence>
<dbReference type="Gene3D" id="3.90.180.10">
    <property type="entry name" value="Medium-chain alcohol dehydrogenases, catalytic domain"/>
    <property type="match status" value="1"/>
</dbReference>
<evidence type="ECO:0000313" key="5">
    <source>
        <dbReference type="EMBL" id="SUQ13194.1"/>
    </source>
</evidence>
<evidence type="ECO:0000259" key="4">
    <source>
        <dbReference type="SMART" id="SM00829"/>
    </source>
</evidence>
<dbReference type="Pfam" id="PF00107">
    <property type="entry name" value="ADH_zinc_N"/>
    <property type="match status" value="1"/>
</dbReference>
<accession>A0A316A302</accession>
<keyword evidence="2" id="KW-0862">Zinc</keyword>